<dbReference type="SUPFAM" id="SSF47027">
    <property type="entry name" value="Acyl-CoA binding protein"/>
    <property type="match status" value="1"/>
</dbReference>
<name>A0ABN6MYK8_9BACT</name>
<sequence>MALEQDFAAAQERVKKLAKRPSNDQLLALYGLFKQATEGDVTGKRPGMLDMVGRAKHDAWTARRGTDKAAAMQAYVALVESLVKTIG</sequence>
<dbReference type="Gene3D" id="1.20.80.10">
    <property type="match status" value="1"/>
</dbReference>
<dbReference type="PANTHER" id="PTHR23310:SF62">
    <property type="entry name" value="ACYL-COA BINDING PROTEIN 1, ISOFORM A"/>
    <property type="match status" value="1"/>
</dbReference>
<dbReference type="PROSITE" id="PS51228">
    <property type="entry name" value="ACB_2"/>
    <property type="match status" value="1"/>
</dbReference>
<evidence type="ECO:0000259" key="2">
    <source>
        <dbReference type="PROSITE" id="PS51228"/>
    </source>
</evidence>
<dbReference type="Proteomes" id="UP001162891">
    <property type="component" value="Chromosome"/>
</dbReference>
<evidence type="ECO:0000313" key="4">
    <source>
        <dbReference type="Proteomes" id="UP001162891"/>
    </source>
</evidence>
<organism evidence="3 4">
    <name type="scientific">Anaeromyxobacter oryzae</name>
    <dbReference type="NCBI Taxonomy" id="2918170"/>
    <lineage>
        <taxon>Bacteria</taxon>
        <taxon>Pseudomonadati</taxon>
        <taxon>Myxococcota</taxon>
        <taxon>Myxococcia</taxon>
        <taxon>Myxococcales</taxon>
        <taxon>Cystobacterineae</taxon>
        <taxon>Anaeromyxobacteraceae</taxon>
        <taxon>Anaeromyxobacter</taxon>
    </lineage>
</organism>
<reference evidence="4" key="1">
    <citation type="journal article" date="2022" name="Int. J. Syst. Evol. Microbiol.">
        <title>Anaeromyxobacter oryzae sp. nov., Anaeromyxobacter diazotrophicus sp. nov. and Anaeromyxobacter paludicola sp. nov., isolated from paddy soils.</title>
        <authorList>
            <person name="Itoh H."/>
            <person name="Xu Z."/>
            <person name="Mise K."/>
            <person name="Masuda Y."/>
            <person name="Ushijima N."/>
            <person name="Hayakawa C."/>
            <person name="Shiratori Y."/>
            <person name="Senoo K."/>
        </authorList>
    </citation>
    <scope>NUCLEOTIDE SEQUENCE [LARGE SCALE GENOMIC DNA]</scope>
    <source>
        <strain evidence="4">Red232</strain>
    </source>
</reference>
<evidence type="ECO:0000313" key="3">
    <source>
        <dbReference type="EMBL" id="BDG05701.1"/>
    </source>
</evidence>
<gene>
    <name evidence="3" type="ORF">AMOR_46970</name>
</gene>
<dbReference type="InterPro" id="IPR000582">
    <property type="entry name" value="Acyl-CoA-binding_protein"/>
</dbReference>
<keyword evidence="4" id="KW-1185">Reference proteome</keyword>
<protein>
    <submittedName>
        <fullName evidence="3">Acyl-CoA-binding protein</fullName>
    </submittedName>
</protein>
<dbReference type="InterPro" id="IPR035984">
    <property type="entry name" value="Acyl-CoA-binding_sf"/>
</dbReference>
<dbReference type="PROSITE" id="PS00880">
    <property type="entry name" value="ACB_1"/>
    <property type="match status" value="1"/>
</dbReference>
<keyword evidence="1" id="KW-0446">Lipid-binding</keyword>
<dbReference type="InterPro" id="IPR014352">
    <property type="entry name" value="FERM/acyl-CoA-bd_prot_sf"/>
</dbReference>
<accession>A0ABN6MYK8</accession>
<dbReference type="Pfam" id="PF00887">
    <property type="entry name" value="ACBP"/>
    <property type="match status" value="1"/>
</dbReference>
<evidence type="ECO:0000256" key="1">
    <source>
        <dbReference type="ARBA" id="ARBA00023121"/>
    </source>
</evidence>
<dbReference type="EMBL" id="AP025591">
    <property type="protein sequence ID" value="BDG05701.1"/>
    <property type="molecule type" value="Genomic_DNA"/>
</dbReference>
<proteinExistence type="predicted"/>
<dbReference type="InterPro" id="IPR022408">
    <property type="entry name" value="Acyl-CoA-binding_prot_CS"/>
</dbReference>
<dbReference type="RefSeq" id="WP_248354763.1">
    <property type="nucleotide sequence ID" value="NZ_AP025591.1"/>
</dbReference>
<feature type="domain" description="ACB" evidence="2">
    <location>
        <begin position="3"/>
        <end position="87"/>
    </location>
</feature>
<dbReference type="PANTHER" id="PTHR23310">
    <property type="entry name" value="ACYL-COA-BINDING PROTEIN, ACBP"/>
    <property type="match status" value="1"/>
</dbReference>
<dbReference type="PRINTS" id="PR00689">
    <property type="entry name" value="ACOABINDINGP"/>
</dbReference>